<sequence length="218" mass="24088">MSSTTPINTIINACSSPSLPKLHRFTPYILSASKENLSLSFPFSSSYSAFSSTSPSSSSSQHQSITRVSTAPVEYQVEVLNQNLKGRLQNHSMYMNQWNANFWKFMFLAGSIFLKTWSVRLKQLCEPELGEIYPLVGSANRLGLIDPEMGECLPAAMLLPYCGRTIGQGHCNKFIGLSMIPKVKHLLLASLALFPECPLHLLSPTLSALGSLWNWSSL</sequence>
<reference evidence="1 2" key="1">
    <citation type="submission" date="2024-05" db="EMBL/GenBank/DDBJ databases">
        <title>Haplotype-resolved chromosome-level genome assembly of Huyou (Citrus changshanensis).</title>
        <authorList>
            <person name="Miao C."/>
            <person name="Chen W."/>
            <person name="Wu Y."/>
            <person name="Wang L."/>
            <person name="Zhao S."/>
            <person name="Grierson D."/>
            <person name="Xu C."/>
            <person name="Chen K."/>
        </authorList>
    </citation>
    <scope>NUCLEOTIDE SEQUENCE [LARGE SCALE GENOMIC DNA]</scope>
    <source>
        <strain evidence="1">01-14</strain>
        <tissue evidence="1">Leaf</tissue>
    </source>
</reference>
<organism evidence="1 2">
    <name type="scientific">Citrus x changshan-huyou</name>
    <dbReference type="NCBI Taxonomy" id="2935761"/>
    <lineage>
        <taxon>Eukaryota</taxon>
        <taxon>Viridiplantae</taxon>
        <taxon>Streptophyta</taxon>
        <taxon>Embryophyta</taxon>
        <taxon>Tracheophyta</taxon>
        <taxon>Spermatophyta</taxon>
        <taxon>Magnoliopsida</taxon>
        <taxon>eudicotyledons</taxon>
        <taxon>Gunneridae</taxon>
        <taxon>Pentapetalae</taxon>
        <taxon>rosids</taxon>
        <taxon>malvids</taxon>
        <taxon>Sapindales</taxon>
        <taxon>Rutaceae</taxon>
        <taxon>Aurantioideae</taxon>
        <taxon>Citrus</taxon>
    </lineage>
</organism>
<keyword evidence="2" id="KW-1185">Reference proteome</keyword>
<dbReference type="Proteomes" id="UP001428341">
    <property type="component" value="Unassembled WGS sequence"/>
</dbReference>
<dbReference type="EMBL" id="JBCGBO010000003">
    <property type="protein sequence ID" value="KAK9215701.1"/>
    <property type="molecule type" value="Genomic_DNA"/>
</dbReference>
<evidence type="ECO:0000313" key="1">
    <source>
        <dbReference type="EMBL" id="KAK9215701.1"/>
    </source>
</evidence>
<evidence type="ECO:0000313" key="2">
    <source>
        <dbReference type="Proteomes" id="UP001428341"/>
    </source>
</evidence>
<protein>
    <submittedName>
        <fullName evidence="1">Uncharacterized protein</fullName>
    </submittedName>
</protein>
<comment type="caution">
    <text evidence="1">The sequence shown here is derived from an EMBL/GenBank/DDBJ whole genome shotgun (WGS) entry which is preliminary data.</text>
</comment>
<accession>A0AAP0QUI7</accession>
<proteinExistence type="predicted"/>
<name>A0AAP0QUI7_9ROSI</name>
<gene>
    <name evidence="1" type="ORF">WN944_007707</name>
</gene>
<dbReference type="AlphaFoldDB" id="A0AAP0QUI7"/>